<dbReference type="Gene3D" id="3.40.50.10330">
    <property type="entry name" value="Probable inorganic polyphosphate/atp-NAD kinase, domain 1"/>
    <property type="match status" value="1"/>
</dbReference>
<name>A0A6N7QL86_9GAMM</name>
<dbReference type="GO" id="GO:0006741">
    <property type="term" value="P:NADP+ biosynthetic process"/>
    <property type="evidence" value="ECO:0007669"/>
    <property type="project" value="UniProtKB-UniRule"/>
</dbReference>
<comment type="cofactor">
    <cofactor evidence="6">
        <name>a divalent metal cation</name>
        <dbReference type="ChEBI" id="CHEBI:60240"/>
    </cofactor>
</comment>
<reference evidence="7 8" key="1">
    <citation type="submission" date="2019-11" db="EMBL/GenBank/DDBJ databases">
        <authorList>
            <person name="Zhang X.Y."/>
        </authorList>
    </citation>
    <scope>NUCLEOTIDE SEQUENCE [LARGE SCALE GENOMIC DNA]</scope>
    <source>
        <strain evidence="7 8">C176</strain>
    </source>
</reference>
<dbReference type="Pfam" id="PF01513">
    <property type="entry name" value="NAD_kinase"/>
    <property type="match status" value="1"/>
</dbReference>
<evidence type="ECO:0000256" key="4">
    <source>
        <dbReference type="ARBA" id="ARBA00023027"/>
    </source>
</evidence>
<dbReference type="GO" id="GO:0019674">
    <property type="term" value="P:NAD+ metabolic process"/>
    <property type="evidence" value="ECO:0007669"/>
    <property type="project" value="InterPro"/>
</dbReference>
<dbReference type="GO" id="GO:0005524">
    <property type="term" value="F:ATP binding"/>
    <property type="evidence" value="ECO:0007669"/>
    <property type="project" value="UniProtKB-KW"/>
</dbReference>
<evidence type="ECO:0000313" key="8">
    <source>
        <dbReference type="Proteomes" id="UP000433788"/>
    </source>
</evidence>
<dbReference type="AlphaFoldDB" id="A0A6N7QL86"/>
<keyword evidence="2 6" id="KW-0418">Kinase</keyword>
<evidence type="ECO:0000256" key="2">
    <source>
        <dbReference type="ARBA" id="ARBA00022777"/>
    </source>
</evidence>
<feature type="binding site" evidence="6">
    <location>
        <begin position="180"/>
        <end position="185"/>
    </location>
    <ligand>
        <name>NAD(+)</name>
        <dbReference type="ChEBI" id="CHEBI:57540"/>
    </ligand>
</feature>
<evidence type="ECO:0000256" key="5">
    <source>
        <dbReference type="ARBA" id="ARBA00047925"/>
    </source>
</evidence>
<keyword evidence="4 6" id="KW-0520">NAD</keyword>
<gene>
    <name evidence="6" type="primary">nadK</name>
    <name evidence="7" type="ORF">GH984_00495</name>
</gene>
<dbReference type="Pfam" id="PF20143">
    <property type="entry name" value="NAD_kinase_C"/>
    <property type="match status" value="1"/>
</dbReference>
<feature type="binding site" evidence="6">
    <location>
        <begin position="66"/>
        <end position="67"/>
    </location>
    <ligand>
        <name>NAD(+)</name>
        <dbReference type="ChEBI" id="CHEBI:57540"/>
    </ligand>
</feature>
<keyword evidence="6" id="KW-0547">Nucleotide-binding</keyword>
<dbReference type="InterPro" id="IPR017437">
    <property type="entry name" value="ATP-NAD_kinase_PpnK-typ_C"/>
</dbReference>
<accession>A0A6N7QL86</accession>
<organism evidence="7 8">
    <name type="scientific">Spiribacter salilacus</name>
    <dbReference type="NCBI Taxonomy" id="2664894"/>
    <lineage>
        <taxon>Bacteria</taxon>
        <taxon>Pseudomonadati</taxon>
        <taxon>Pseudomonadota</taxon>
        <taxon>Gammaproteobacteria</taxon>
        <taxon>Chromatiales</taxon>
        <taxon>Ectothiorhodospiraceae</taxon>
        <taxon>Spiribacter</taxon>
    </lineage>
</organism>
<dbReference type="GO" id="GO:0051287">
    <property type="term" value="F:NAD binding"/>
    <property type="evidence" value="ECO:0007669"/>
    <property type="project" value="UniProtKB-ARBA"/>
</dbReference>
<feature type="binding site" evidence="6">
    <location>
        <position position="150"/>
    </location>
    <ligand>
        <name>NAD(+)</name>
        <dbReference type="ChEBI" id="CHEBI:57540"/>
    </ligand>
</feature>
<dbReference type="SUPFAM" id="SSF111331">
    <property type="entry name" value="NAD kinase/diacylglycerol kinase-like"/>
    <property type="match status" value="1"/>
</dbReference>
<evidence type="ECO:0000256" key="1">
    <source>
        <dbReference type="ARBA" id="ARBA00022679"/>
    </source>
</evidence>
<dbReference type="GO" id="GO:0005737">
    <property type="term" value="C:cytoplasm"/>
    <property type="evidence" value="ECO:0007669"/>
    <property type="project" value="UniProtKB-SubCell"/>
</dbReference>
<evidence type="ECO:0000256" key="6">
    <source>
        <dbReference type="HAMAP-Rule" id="MF_00361"/>
    </source>
</evidence>
<dbReference type="HAMAP" id="MF_00361">
    <property type="entry name" value="NAD_kinase"/>
    <property type="match status" value="1"/>
</dbReference>
<feature type="binding site" evidence="6">
    <location>
        <position position="71"/>
    </location>
    <ligand>
        <name>NAD(+)</name>
        <dbReference type="ChEBI" id="CHEBI:57540"/>
    </ligand>
</feature>
<keyword evidence="3 6" id="KW-0521">NADP</keyword>
<keyword evidence="6" id="KW-0963">Cytoplasm</keyword>
<comment type="catalytic activity">
    <reaction evidence="5 6">
        <text>NAD(+) + ATP = ADP + NADP(+) + H(+)</text>
        <dbReference type="Rhea" id="RHEA:18629"/>
        <dbReference type="ChEBI" id="CHEBI:15378"/>
        <dbReference type="ChEBI" id="CHEBI:30616"/>
        <dbReference type="ChEBI" id="CHEBI:57540"/>
        <dbReference type="ChEBI" id="CHEBI:58349"/>
        <dbReference type="ChEBI" id="CHEBI:456216"/>
        <dbReference type="EC" id="2.7.1.23"/>
    </reaction>
</comment>
<keyword evidence="8" id="KW-1185">Reference proteome</keyword>
<comment type="function">
    <text evidence="6">Involved in the regulation of the intracellular balance of NAD and NADP, and is a key enzyme in the biosynthesis of NADP. Catalyzes specifically the phosphorylation on 2'-hydroxyl of the adenosine moiety of NAD to yield NADP.</text>
</comment>
<comment type="similarity">
    <text evidence="6">Belongs to the NAD kinase family.</text>
</comment>
<feature type="binding site" evidence="6">
    <location>
        <position position="240"/>
    </location>
    <ligand>
        <name>NAD(+)</name>
        <dbReference type="ChEBI" id="CHEBI:57540"/>
    </ligand>
</feature>
<dbReference type="Proteomes" id="UP000433788">
    <property type="component" value="Unassembled WGS sequence"/>
</dbReference>
<feature type="active site" description="Proton acceptor" evidence="6">
    <location>
        <position position="66"/>
    </location>
</feature>
<comment type="caution">
    <text evidence="6">Lacks conserved residue(s) required for the propagation of feature annotation.</text>
</comment>
<dbReference type="InterPro" id="IPR016064">
    <property type="entry name" value="NAD/diacylglycerol_kinase_sf"/>
</dbReference>
<dbReference type="NCBIfam" id="NF002306">
    <property type="entry name" value="PRK01231.1"/>
    <property type="match status" value="1"/>
</dbReference>
<dbReference type="InterPro" id="IPR002504">
    <property type="entry name" value="NADK"/>
</dbReference>
<proteinExistence type="inferred from homology"/>
<evidence type="ECO:0000313" key="7">
    <source>
        <dbReference type="EMBL" id="MRH77191.1"/>
    </source>
</evidence>
<comment type="caution">
    <text evidence="7">The sequence shown here is derived from an EMBL/GenBank/DDBJ whole genome shotgun (WGS) entry which is preliminary data.</text>
</comment>
<feature type="binding site" evidence="6">
    <location>
        <position position="167"/>
    </location>
    <ligand>
        <name>NAD(+)</name>
        <dbReference type="ChEBI" id="CHEBI:57540"/>
    </ligand>
</feature>
<dbReference type="GO" id="GO:0046872">
    <property type="term" value="F:metal ion binding"/>
    <property type="evidence" value="ECO:0007669"/>
    <property type="project" value="UniProtKB-UniRule"/>
</dbReference>
<dbReference type="EC" id="2.7.1.23" evidence="6"/>
<dbReference type="Gene3D" id="2.60.200.30">
    <property type="entry name" value="Probable inorganic polyphosphate/atp-NAD kinase, domain 2"/>
    <property type="match status" value="1"/>
</dbReference>
<dbReference type="PANTHER" id="PTHR20275">
    <property type="entry name" value="NAD KINASE"/>
    <property type="match status" value="1"/>
</dbReference>
<evidence type="ECO:0000256" key="3">
    <source>
        <dbReference type="ARBA" id="ARBA00022857"/>
    </source>
</evidence>
<comment type="subcellular location">
    <subcellularLocation>
        <location evidence="6">Cytoplasm</location>
    </subcellularLocation>
</comment>
<dbReference type="GO" id="GO:0003951">
    <property type="term" value="F:NAD+ kinase activity"/>
    <property type="evidence" value="ECO:0007669"/>
    <property type="project" value="UniProtKB-UniRule"/>
</dbReference>
<feature type="binding site" evidence="6">
    <location>
        <position position="169"/>
    </location>
    <ligand>
        <name>NAD(+)</name>
        <dbReference type="ChEBI" id="CHEBI:57540"/>
    </ligand>
</feature>
<dbReference type="EMBL" id="WJPP01000001">
    <property type="protein sequence ID" value="MRH77191.1"/>
    <property type="molecule type" value="Genomic_DNA"/>
</dbReference>
<protein>
    <recommendedName>
        <fullName evidence="6">NAD kinase</fullName>
        <ecNumber evidence="6">2.7.1.23</ecNumber>
    </recommendedName>
    <alternativeName>
        <fullName evidence="6">ATP-dependent NAD kinase</fullName>
    </alternativeName>
</protein>
<keyword evidence="1 6" id="KW-0808">Transferase</keyword>
<dbReference type="RefSeq" id="WP_153718265.1">
    <property type="nucleotide sequence ID" value="NZ_WJPP01000001.1"/>
</dbReference>
<dbReference type="PANTHER" id="PTHR20275:SF0">
    <property type="entry name" value="NAD KINASE"/>
    <property type="match status" value="1"/>
</dbReference>
<dbReference type="InterPro" id="IPR017438">
    <property type="entry name" value="ATP-NAD_kinase_N"/>
</dbReference>
<sequence>MQRFQRIVITGKPADPAVRETVDGLVEHLASPHRTIRVDAAVHGTKGPELSELIDEMDLLIVVGGDGTLLRAARQLLTTEIPILGVNRGRLGFLVDVAPDHFDEIEAVLNGQFIVDERLMLDASIRHGDQTIASCSALNEIVLQKWNTARMIEFETWIDGEFCNRHRSDGLIVCTPTGSTAYAMSGGGPILHPGLNAMALVPICPHTLSNRPLVIGAGSQVEVRVAPEEIEHVRISCDSQIDLTLTDEGRIAIAPSVHRLHLLHPPGYRYFDILRAKLRWGDGTPPC</sequence>
<keyword evidence="6" id="KW-0067">ATP-binding</keyword>
<feature type="binding site" evidence="6">
    <location>
        <begin position="139"/>
        <end position="140"/>
    </location>
    <ligand>
        <name>NAD(+)</name>
        <dbReference type="ChEBI" id="CHEBI:57540"/>
    </ligand>
</feature>